<dbReference type="EMBL" id="AP026867">
    <property type="protein sequence ID" value="BDS10168.1"/>
    <property type="molecule type" value="Genomic_DNA"/>
</dbReference>
<dbReference type="InterPro" id="IPR008969">
    <property type="entry name" value="CarboxyPept-like_regulatory"/>
</dbReference>
<evidence type="ECO:0000256" key="1">
    <source>
        <dbReference type="SAM" id="SignalP"/>
    </source>
</evidence>
<evidence type="ECO:0000313" key="3">
    <source>
        <dbReference type="Proteomes" id="UP001060919"/>
    </source>
</evidence>
<keyword evidence="1" id="KW-0732">Signal</keyword>
<feature type="chain" id="PRO_5037456836" evidence="1">
    <location>
        <begin position="21"/>
        <end position="227"/>
    </location>
</feature>
<dbReference type="AlphaFoldDB" id="A0A915YBW3"/>
<keyword evidence="2" id="KW-0121">Carboxypeptidase</keyword>
<accession>A0A915YBW3</accession>
<dbReference type="GO" id="GO:0004180">
    <property type="term" value="F:carboxypeptidase activity"/>
    <property type="evidence" value="ECO:0007669"/>
    <property type="project" value="UniProtKB-KW"/>
</dbReference>
<gene>
    <name evidence="2" type="ORF">AsAng_0008760</name>
</gene>
<dbReference type="KEGG" id="aup:AsAng_0008760"/>
<feature type="signal peptide" evidence="1">
    <location>
        <begin position="1"/>
        <end position="20"/>
    </location>
</feature>
<sequence length="227" mass="25771">MNTKYLLALLFGFFSFAIVAQEQSDIVEVYGLIVTKGENARYAYVPFVTVAVKGTTRGTYANYEGMYSIVVKKGQTLTFSAVGFEDREIVIPEDIDGMYHSLKVELMPASINIDEVTVFPWPDRDNLAAEFLAMQPNRAGQLEAIAKENLERNQLLAVANNTSMDGRENSIQYLRQQASDYSYQGQQAPQSIFDPIAWGKFFKQWKKKKHSAKEEQMIKILEGENQR</sequence>
<dbReference type="SUPFAM" id="SSF49464">
    <property type="entry name" value="Carboxypeptidase regulatory domain-like"/>
    <property type="match status" value="1"/>
</dbReference>
<dbReference type="RefSeq" id="WP_264791502.1">
    <property type="nucleotide sequence ID" value="NZ_AP026867.1"/>
</dbReference>
<proteinExistence type="predicted"/>
<keyword evidence="3" id="KW-1185">Reference proteome</keyword>
<keyword evidence="2" id="KW-0645">Protease</keyword>
<name>A0A915YBW3_9BACT</name>
<dbReference type="Proteomes" id="UP001060919">
    <property type="component" value="Chromosome"/>
</dbReference>
<keyword evidence="2" id="KW-0378">Hydrolase</keyword>
<reference evidence="2" key="1">
    <citation type="submission" date="2022-09" db="EMBL/GenBank/DDBJ databases">
        <title>Aureispira anguillicida sp. nov., isolated from Leptocephalus of Japanese eel Anguilla japonica.</title>
        <authorList>
            <person name="Yuasa K."/>
            <person name="Mekata T."/>
            <person name="Ikunari K."/>
        </authorList>
    </citation>
    <scope>NUCLEOTIDE SEQUENCE</scope>
    <source>
        <strain evidence="2">EL160426</strain>
    </source>
</reference>
<dbReference type="Pfam" id="PF13715">
    <property type="entry name" value="CarbopepD_reg_2"/>
    <property type="match status" value="1"/>
</dbReference>
<evidence type="ECO:0000313" key="2">
    <source>
        <dbReference type="EMBL" id="BDS10168.1"/>
    </source>
</evidence>
<protein>
    <submittedName>
        <fullName evidence="2">Carboxypeptidase-like regulatory domain-containing protein</fullName>
    </submittedName>
</protein>
<organism evidence="2 3">
    <name type="scientific">Aureispira anguillae</name>
    <dbReference type="NCBI Taxonomy" id="2864201"/>
    <lineage>
        <taxon>Bacteria</taxon>
        <taxon>Pseudomonadati</taxon>
        <taxon>Bacteroidota</taxon>
        <taxon>Saprospiria</taxon>
        <taxon>Saprospirales</taxon>
        <taxon>Saprospiraceae</taxon>
        <taxon>Aureispira</taxon>
    </lineage>
</organism>